<dbReference type="EMBL" id="BMXA01000001">
    <property type="protein sequence ID" value="GGZ98103.1"/>
    <property type="molecule type" value="Genomic_DNA"/>
</dbReference>
<gene>
    <name evidence="3" type="ORF">GCM10008090_03090</name>
</gene>
<evidence type="ECO:0000313" key="4">
    <source>
        <dbReference type="Proteomes" id="UP000614811"/>
    </source>
</evidence>
<feature type="chain" id="PRO_5037597831" description="Spore coat protein U/FanG domain-containing protein" evidence="1">
    <location>
        <begin position="19"/>
        <end position="154"/>
    </location>
</feature>
<proteinExistence type="predicted"/>
<keyword evidence="1" id="KW-0732">Signal</keyword>
<evidence type="ECO:0000313" key="3">
    <source>
        <dbReference type="EMBL" id="GGZ98103.1"/>
    </source>
</evidence>
<organism evidence="3 4">
    <name type="scientific">Arenicella chitinivorans</name>
    <dbReference type="NCBI Taxonomy" id="1329800"/>
    <lineage>
        <taxon>Bacteria</taxon>
        <taxon>Pseudomonadati</taxon>
        <taxon>Pseudomonadota</taxon>
        <taxon>Gammaproteobacteria</taxon>
        <taxon>Arenicellales</taxon>
        <taxon>Arenicellaceae</taxon>
        <taxon>Arenicella</taxon>
    </lineage>
</organism>
<dbReference type="AlphaFoldDB" id="A0A918RFJ9"/>
<reference evidence="3" key="2">
    <citation type="submission" date="2020-09" db="EMBL/GenBank/DDBJ databases">
        <authorList>
            <person name="Sun Q."/>
            <person name="Kim S."/>
        </authorList>
    </citation>
    <scope>NUCLEOTIDE SEQUENCE</scope>
    <source>
        <strain evidence="3">KCTC 12711</strain>
    </source>
</reference>
<evidence type="ECO:0000259" key="2">
    <source>
        <dbReference type="Pfam" id="PF05229"/>
    </source>
</evidence>
<feature type="signal peptide" evidence="1">
    <location>
        <begin position="1"/>
        <end position="18"/>
    </location>
</feature>
<sequence length="154" mass="16609">MKRLMLICMLLVCARANACLSIDVTTTDLIFGIYNPLENTPLQSSFDVTVDCVTDGVVPALTTVFSLGLVANSEVSQGYRILSSGTDQLQYTVSRNYGAGPEWGALSSGRVFSGRFAAILLPQAQVFRGYASIAPRQNVRVGTYTDTLVLEVAF</sequence>
<dbReference type="Pfam" id="PF05229">
    <property type="entry name" value="SCPU"/>
    <property type="match status" value="1"/>
</dbReference>
<accession>A0A918RFJ9</accession>
<dbReference type="RefSeq" id="WP_189398245.1">
    <property type="nucleotide sequence ID" value="NZ_BMXA01000001.1"/>
</dbReference>
<reference evidence="3" key="1">
    <citation type="journal article" date="2014" name="Int. J. Syst. Evol. Microbiol.">
        <title>Complete genome sequence of Corynebacterium casei LMG S-19264T (=DSM 44701T), isolated from a smear-ripened cheese.</title>
        <authorList>
            <consortium name="US DOE Joint Genome Institute (JGI-PGF)"/>
            <person name="Walter F."/>
            <person name="Albersmeier A."/>
            <person name="Kalinowski J."/>
            <person name="Ruckert C."/>
        </authorList>
    </citation>
    <scope>NUCLEOTIDE SEQUENCE</scope>
    <source>
        <strain evidence="3">KCTC 12711</strain>
    </source>
</reference>
<keyword evidence="4" id="KW-1185">Reference proteome</keyword>
<comment type="caution">
    <text evidence="3">The sequence shown here is derived from an EMBL/GenBank/DDBJ whole genome shotgun (WGS) entry which is preliminary data.</text>
</comment>
<feature type="domain" description="Spore coat protein U/FanG" evidence="2">
    <location>
        <begin position="14"/>
        <end position="149"/>
    </location>
</feature>
<protein>
    <recommendedName>
        <fullName evidence="2">Spore coat protein U/FanG domain-containing protein</fullName>
    </recommendedName>
</protein>
<dbReference type="InterPro" id="IPR007893">
    <property type="entry name" value="Spore_coat_U/FanG"/>
</dbReference>
<dbReference type="Proteomes" id="UP000614811">
    <property type="component" value="Unassembled WGS sequence"/>
</dbReference>
<name>A0A918RFJ9_9GAMM</name>
<evidence type="ECO:0000256" key="1">
    <source>
        <dbReference type="SAM" id="SignalP"/>
    </source>
</evidence>